<dbReference type="Gene3D" id="3.40.50.300">
    <property type="entry name" value="P-loop containing nucleotide triphosphate hydrolases"/>
    <property type="match status" value="1"/>
</dbReference>
<comment type="caution">
    <text evidence="8">The sequence shown here is derived from an EMBL/GenBank/DDBJ whole genome shotgun (WGS) entry which is preliminary data.</text>
</comment>
<keyword evidence="6 8" id="KW-0067">ATP-binding</keyword>
<evidence type="ECO:0000313" key="9">
    <source>
        <dbReference type="Proteomes" id="UP000245712"/>
    </source>
</evidence>
<keyword evidence="4" id="KW-0472">Membrane</keyword>
<evidence type="ECO:0000256" key="1">
    <source>
        <dbReference type="ARBA" id="ARBA00005417"/>
    </source>
</evidence>
<dbReference type="PANTHER" id="PTHR42788">
    <property type="entry name" value="TAURINE IMPORT ATP-BINDING PROTEIN-RELATED"/>
    <property type="match status" value="1"/>
</dbReference>
<name>A0ABX5KU50_9BURK</name>
<dbReference type="InterPro" id="IPR017871">
    <property type="entry name" value="ABC_transporter-like_CS"/>
</dbReference>
<evidence type="ECO:0000256" key="6">
    <source>
        <dbReference type="ARBA" id="ARBA00022840"/>
    </source>
</evidence>
<comment type="similarity">
    <text evidence="1">Belongs to the ABC transporter superfamily.</text>
</comment>
<dbReference type="RefSeq" id="WP_112174943.1">
    <property type="nucleotide sequence ID" value="NZ_CAJZAT010000192.1"/>
</dbReference>
<dbReference type="GO" id="GO:0005524">
    <property type="term" value="F:ATP binding"/>
    <property type="evidence" value="ECO:0007669"/>
    <property type="project" value="UniProtKB-KW"/>
</dbReference>
<proteinExistence type="inferred from homology"/>
<dbReference type="InterPro" id="IPR003439">
    <property type="entry name" value="ABC_transporter-like_ATP-bd"/>
</dbReference>
<evidence type="ECO:0000259" key="7">
    <source>
        <dbReference type="PROSITE" id="PS50893"/>
    </source>
</evidence>
<dbReference type="EMBL" id="QEOB01000003">
    <property type="protein sequence ID" value="PVX85550.1"/>
    <property type="molecule type" value="Genomic_DNA"/>
</dbReference>
<protein>
    <submittedName>
        <fullName evidence="8">Sulfonate transport system ATP-binding protein</fullName>
    </submittedName>
</protein>
<evidence type="ECO:0000256" key="4">
    <source>
        <dbReference type="ARBA" id="ARBA00022519"/>
    </source>
</evidence>
<evidence type="ECO:0000256" key="3">
    <source>
        <dbReference type="ARBA" id="ARBA00022475"/>
    </source>
</evidence>
<dbReference type="InterPro" id="IPR027417">
    <property type="entry name" value="P-loop_NTPase"/>
</dbReference>
<dbReference type="CDD" id="cd03293">
    <property type="entry name" value="ABC_NrtD_SsuB_transporters"/>
    <property type="match status" value="1"/>
</dbReference>
<dbReference type="SUPFAM" id="SSF52540">
    <property type="entry name" value="P-loop containing nucleoside triphosphate hydrolases"/>
    <property type="match status" value="1"/>
</dbReference>
<keyword evidence="3" id="KW-1003">Cell membrane</keyword>
<evidence type="ECO:0000256" key="5">
    <source>
        <dbReference type="ARBA" id="ARBA00022741"/>
    </source>
</evidence>
<dbReference type="PROSITE" id="PS50893">
    <property type="entry name" value="ABC_TRANSPORTER_2"/>
    <property type="match status" value="1"/>
</dbReference>
<sequence length="284" mass="30525">MSNAYAGAEAEAQALRAPAARVRREGAAASVPVAIENVSKTFTRPDGDAVPVLAGIDLTVAAGEVLCVLGASGCGKSTLLRIVAGLERADAGRVVVGSAVVEAAGLDRGFVFQDHRLVPWMSVQQNVELALHRHPEAERRRIAEEKLALVGLSAFRDAWPGQLSGGMAQRVAIARTLAQRPRVLLMDEPFGALDAITRMQLQDEFLSLQASEGITTILVTHDIEEAVYLGDRIVVLSARPGRVRHIARVDLTRPRNRADPAFGQQRIALYEQFFAHSQDAATLA</sequence>
<evidence type="ECO:0000313" key="8">
    <source>
        <dbReference type="EMBL" id="PVX85550.1"/>
    </source>
</evidence>
<dbReference type="InterPro" id="IPR050166">
    <property type="entry name" value="ABC_transporter_ATP-bind"/>
</dbReference>
<dbReference type="InterPro" id="IPR003593">
    <property type="entry name" value="AAA+_ATPase"/>
</dbReference>
<accession>A0ABX5KU50</accession>
<dbReference type="SMART" id="SM00382">
    <property type="entry name" value="AAA"/>
    <property type="match status" value="1"/>
</dbReference>
<dbReference type="PANTHER" id="PTHR42788:SF13">
    <property type="entry name" value="ALIPHATIC SULFONATES IMPORT ATP-BINDING PROTEIN SSUB"/>
    <property type="match status" value="1"/>
</dbReference>
<organism evidence="8 9">
    <name type="scientific">Paraburkholderia unamae</name>
    <dbReference type="NCBI Taxonomy" id="219649"/>
    <lineage>
        <taxon>Bacteria</taxon>
        <taxon>Pseudomonadati</taxon>
        <taxon>Pseudomonadota</taxon>
        <taxon>Betaproteobacteria</taxon>
        <taxon>Burkholderiales</taxon>
        <taxon>Burkholderiaceae</taxon>
        <taxon>Paraburkholderia</taxon>
    </lineage>
</organism>
<dbReference type="Proteomes" id="UP000245712">
    <property type="component" value="Unassembled WGS sequence"/>
</dbReference>
<evidence type="ECO:0000256" key="2">
    <source>
        <dbReference type="ARBA" id="ARBA00022448"/>
    </source>
</evidence>
<feature type="domain" description="ABC transporter" evidence="7">
    <location>
        <begin position="33"/>
        <end position="263"/>
    </location>
</feature>
<keyword evidence="9" id="KW-1185">Reference proteome</keyword>
<reference evidence="8 9" key="1">
    <citation type="submission" date="2018-05" db="EMBL/GenBank/DDBJ databases">
        <title>Genomic Encyclopedia of Type Strains, Phase IV (KMG-V): Genome sequencing to study the core and pangenomes of soil and plant-associated prokaryotes.</title>
        <authorList>
            <person name="Whitman W."/>
        </authorList>
    </citation>
    <scope>NUCLEOTIDE SEQUENCE [LARGE SCALE GENOMIC DNA]</scope>
    <source>
        <strain evidence="8 9">SCZa-39</strain>
    </source>
</reference>
<keyword evidence="5" id="KW-0547">Nucleotide-binding</keyword>
<dbReference type="Pfam" id="PF00005">
    <property type="entry name" value="ABC_tran"/>
    <property type="match status" value="1"/>
</dbReference>
<keyword evidence="2" id="KW-0813">Transport</keyword>
<gene>
    <name evidence="8" type="ORF">C7402_103127</name>
</gene>
<dbReference type="PROSITE" id="PS00211">
    <property type="entry name" value="ABC_TRANSPORTER_1"/>
    <property type="match status" value="1"/>
</dbReference>
<keyword evidence="4" id="KW-0997">Cell inner membrane</keyword>